<dbReference type="AlphaFoldDB" id="A0A1Y1RXK2"/>
<dbReference type="EMBL" id="MWQY01000010">
    <property type="protein sequence ID" value="ORC35063.1"/>
    <property type="molecule type" value="Genomic_DNA"/>
</dbReference>
<proteinExistence type="predicted"/>
<evidence type="ECO:0008006" key="3">
    <source>
        <dbReference type="Google" id="ProtNLM"/>
    </source>
</evidence>
<comment type="caution">
    <text evidence="1">The sequence shown here is derived from an EMBL/GenBank/DDBJ whole genome shotgun (WGS) entry which is preliminary data.</text>
</comment>
<reference evidence="1 2" key="1">
    <citation type="submission" date="2017-03" db="EMBL/GenBank/DDBJ databases">
        <title>Draft Genome sequence of Marispirochaeta sp. strain JC444.</title>
        <authorList>
            <person name="Shivani Y."/>
            <person name="Subhash Y."/>
            <person name="Sasikala C."/>
            <person name="Ramana C."/>
        </authorList>
    </citation>
    <scope>NUCLEOTIDE SEQUENCE [LARGE SCALE GENOMIC DNA]</scope>
    <source>
        <strain evidence="1 2">JC444</strain>
    </source>
</reference>
<accession>A0A1Y1RXK2</accession>
<organism evidence="1 2">
    <name type="scientific">Marispirochaeta aestuarii</name>
    <dbReference type="NCBI Taxonomy" id="1963862"/>
    <lineage>
        <taxon>Bacteria</taxon>
        <taxon>Pseudomonadati</taxon>
        <taxon>Spirochaetota</taxon>
        <taxon>Spirochaetia</taxon>
        <taxon>Spirochaetales</taxon>
        <taxon>Spirochaetaceae</taxon>
        <taxon>Marispirochaeta</taxon>
    </lineage>
</organism>
<evidence type="ECO:0000313" key="1">
    <source>
        <dbReference type="EMBL" id="ORC35063.1"/>
    </source>
</evidence>
<sequence>MRRSFLVVLILVLLPAVLPAEQIALGPFGSFIDPPEGWGILGQESEKLTFAFSGEGAYLQIKRFPGFSGLDALVSETEGRLGAEGEGTRFSYASGEAYFGTVDFRTGGFSFSGYLFAFTDPSSGLDPVVLLGFSDSEQLGAYNDLILSAMDSYSPLALTDRLPGPVASFDRLFSGGRRSSVEIAVAGTRKTVRLDQGEVETASYVTEREARILGAAGSVAAWERFFRVLYRDSVAGLEPLTLALHEIFPRNPSAREAREIAEELLVWLQSFTYRRSGTFSDFVDPVQAVVSSSGDCDSLGLLYVILLHSFDIDAILLVSEKYAHALGAVDVSGGGARYTHAGKAYVVAELTDQVDLGLIAADMADPAGWTPIVFPNNLTDRNE</sequence>
<dbReference type="Proteomes" id="UP000192343">
    <property type="component" value="Unassembled WGS sequence"/>
</dbReference>
<protein>
    <recommendedName>
        <fullName evidence="3">Transglutaminase-like domain-containing protein</fullName>
    </recommendedName>
</protein>
<evidence type="ECO:0000313" key="2">
    <source>
        <dbReference type="Proteomes" id="UP000192343"/>
    </source>
</evidence>
<dbReference type="STRING" id="1963862.B4O97_10015"/>
<keyword evidence="2" id="KW-1185">Reference proteome</keyword>
<gene>
    <name evidence="1" type="ORF">B4O97_10015</name>
</gene>
<name>A0A1Y1RXK2_9SPIO</name>